<accession>A0A512M8H7</accession>
<dbReference type="AlphaFoldDB" id="A0A512M8H7"/>
<dbReference type="PANTHER" id="PTHR43267:SF1">
    <property type="entry name" value="TRNA THREONYLCARBAMOYLADENOSINE DEHYDRATASE"/>
    <property type="match status" value="1"/>
</dbReference>
<comment type="caution">
    <text evidence="2">The sequence shown here is derived from an EMBL/GenBank/DDBJ whole genome shotgun (WGS) entry which is preliminary data.</text>
</comment>
<reference evidence="2 3" key="1">
    <citation type="submission" date="2019-07" db="EMBL/GenBank/DDBJ databases">
        <title>Whole genome shotgun sequence of Brevifollis gellanilyticus NBRC 108608.</title>
        <authorList>
            <person name="Hosoyama A."/>
            <person name="Uohara A."/>
            <person name="Ohji S."/>
            <person name="Ichikawa N."/>
        </authorList>
    </citation>
    <scope>NUCLEOTIDE SEQUENCE [LARGE SCALE GENOMIC DNA]</scope>
    <source>
        <strain evidence="2 3">NBRC 108608</strain>
    </source>
</reference>
<dbReference type="Pfam" id="PF00899">
    <property type="entry name" value="ThiF"/>
    <property type="match status" value="1"/>
</dbReference>
<dbReference type="GO" id="GO:0061504">
    <property type="term" value="P:cyclic threonylcarbamoyladenosine biosynthetic process"/>
    <property type="evidence" value="ECO:0007669"/>
    <property type="project" value="TreeGrafter"/>
</dbReference>
<dbReference type="SUPFAM" id="SSF69572">
    <property type="entry name" value="Activating enzymes of the ubiquitin-like proteins"/>
    <property type="match status" value="1"/>
</dbReference>
<feature type="domain" description="THIF-type NAD/FAD binding fold" evidence="1">
    <location>
        <begin position="27"/>
        <end position="277"/>
    </location>
</feature>
<dbReference type="CDD" id="cd00755">
    <property type="entry name" value="YgdL_like"/>
    <property type="match status" value="1"/>
</dbReference>
<name>A0A512M8H7_9BACT</name>
<evidence type="ECO:0000259" key="1">
    <source>
        <dbReference type="Pfam" id="PF00899"/>
    </source>
</evidence>
<dbReference type="InterPro" id="IPR000594">
    <property type="entry name" value="ThiF_NAD_FAD-bd"/>
</dbReference>
<gene>
    <name evidence="2" type="ORF">BGE01nite_22940</name>
</gene>
<keyword evidence="3" id="KW-1185">Reference proteome</keyword>
<protein>
    <submittedName>
        <fullName evidence="2">tRNA threonylcarbamoyladenosine dehydratase</fullName>
    </submittedName>
</protein>
<dbReference type="Proteomes" id="UP000321577">
    <property type="component" value="Unassembled WGS sequence"/>
</dbReference>
<dbReference type="InterPro" id="IPR035985">
    <property type="entry name" value="Ubiquitin-activating_enz"/>
</dbReference>
<proteinExistence type="predicted"/>
<dbReference type="GO" id="GO:0061503">
    <property type="term" value="F:tRNA threonylcarbamoyladenosine dehydratase"/>
    <property type="evidence" value="ECO:0007669"/>
    <property type="project" value="TreeGrafter"/>
</dbReference>
<organism evidence="2 3">
    <name type="scientific">Brevifollis gellanilyticus</name>
    <dbReference type="NCBI Taxonomy" id="748831"/>
    <lineage>
        <taxon>Bacteria</taxon>
        <taxon>Pseudomonadati</taxon>
        <taxon>Verrucomicrobiota</taxon>
        <taxon>Verrucomicrobiia</taxon>
        <taxon>Verrucomicrobiales</taxon>
        <taxon>Verrucomicrobiaceae</taxon>
    </lineage>
</organism>
<dbReference type="GO" id="GO:0008641">
    <property type="term" value="F:ubiquitin-like modifier activating enzyme activity"/>
    <property type="evidence" value="ECO:0007669"/>
    <property type="project" value="InterPro"/>
</dbReference>
<sequence>MPGSHFESIPEPMTEDYLQRFGGIGRLYGSAALPRLHASRVAVIGVGGVGSWVVEALARSGVGSLTLIDMDDVCITNVNRQLPALDGMIGKPKVEVLADRVRQIAPECRCTAVTEFFLESNADRLLSAGFDGIVDAVDVTDIKALIIAKARALGIPMIISGSAGGRRDPTQVKVADLGYAGGDPLVQQVRRRLRDEHGFPKSPAGKSVHWGIPCVFSTEKAVYPQPDGTCAATRTDATETGLRLDCSAGFGAATFVTGTFGFALAAEMLRLLTGGSEAPMASAVS</sequence>
<dbReference type="PANTHER" id="PTHR43267">
    <property type="entry name" value="TRNA THREONYLCARBAMOYLADENOSINE DEHYDRATASE"/>
    <property type="match status" value="1"/>
</dbReference>
<dbReference type="Gene3D" id="3.40.50.720">
    <property type="entry name" value="NAD(P)-binding Rossmann-like Domain"/>
    <property type="match status" value="1"/>
</dbReference>
<evidence type="ECO:0000313" key="3">
    <source>
        <dbReference type="Proteomes" id="UP000321577"/>
    </source>
</evidence>
<dbReference type="EMBL" id="BKAG01000013">
    <property type="protein sequence ID" value="GEP43003.1"/>
    <property type="molecule type" value="Genomic_DNA"/>
</dbReference>
<evidence type="ECO:0000313" key="2">
    <source>
        <dbReference type="EMBL" id="GEP43003.1"/>
    </source>
</evidence>
<dbReference type="InterPro" id="IPR045886">
    <property type="entry name" value="ThiF/MoeB/HesA"/>
</dbReference>